<gene>
    <name evidence="19" type="ORF">Pc12g09290</name>
    <name evidence="19" type="ORF">PCH_Pc12g09290</name>
</gene>
<evidence type="ECO:0000256" key="11">
    <source>
        <dbReference type="ARBA" id="ARBA00032772"/>
    </source>
</evidence>
<evidence type="ECO:0000256" key="6">
    <source>
        <dbReference type="ARBA" id="ARBA00022679"/>
    </source>
</evidence>
<comment type="catalytic activity">
    <reaction evidence="13">
        <text>a 5'-end (5'-triphosphoguanosine)-ribonucleoside in mRNA + S-adenosyl-L-methionine = a 5'-end (N(7)-methyl 5'-triphosphoguanosine)-ribonucleoside in mRNA + S-adenosyl-L-homocysteine</text>
        <dbReference type="Rhea" id="RHEA:67008"/>
        <dbReference type="Rhea" id="RHEA-COMP:17166"/>
        <dbReference type="Rhea" id="RHEA-COMP:17167"/>
        <dbReference type="ChEBI" id="CHEBI:57856"/>
        <dbReference type="ChEBI" id="CHEBI:59789"/>
        <dbReference type="ChEBI" id="CHEBI:156461"/>
        <dbReference type="ChEBI" id="CHEBI:167617"/>
        <dbReference type="EC" id="2.1.1.56"/>
    </reaction>
</comment>
<dbReference type="EC" id="2.1.1.56" evidence="3 15"/>
<keyword evidence="5 15" id="KW-0507">mRNA processing</keyword>
<dbReference type="EMBL" id="AM920427">
    <property type="protein sequence ID" value="CAP80556.1"/>
    <property type="molecule type" value="Genomic_DNA"/>
</dbReference>
<evidence type="ECO:0000259" key="18">
    <source>
        <dbReference type="PROSITE" id="PS51562"/>
    </source>
</evidence>
<comment type="similarity">
    <text evidence="15">Belongs to the class I-like SAM-binding methyltransferase superfamily. mRNA cap 0 methyltransferase family.</text>
</comment>
<feature type="site" description="mRNA cap binding" evidence="16">
    <location>
        <position position="326"/>
    </location>
</feature>
<dbReference type="FunFam" id="3.40.50.150:FF:000231">
    <property type="entry name" value="mRNA cap guanine-N7 methyltransferase"/>
    <property type="match status" value="1"/>
</dbReference>
<evidence type="ECO:0000256" key="8">
    <source>
        <dbReference type="ARBA" id="ARBA00022884"/>
    </source>
</evidence>
<feature type="region of interest" description="Disordered" evidence="17">
    <location>
        <begin position="1"/>
        <end position="157"/>
    </location>
</feature>
<keyword evidence="9 15" id="KW-0506">mRNA capping</keyword>
<dbReference type="PANTHER" id="PTHR12189:SF2">
    <property type="entry name" value="MRNA CAP GUANINE-N7 METHYLTRANSFERASE"/>
    <property type="match status" value="1"/>
</dbReference>
<evidence type="ECO:0000256" key="13">
    <source>
        <dbReference type="ARBA" id="ARBA00044712"/>
    </source>
</evidence>
<dbReference type="OrthoDB" id="10248867at2759"/>
<sequence length="493" mass="55799">MDHPNGDGAHHGATGRSTPRSPVRTNTSNPPSDTSRHRSIEGDGAADGSNQLSSAASKRKRLQERHQALRKRGRTPPSVFSRRNRSRSPGGAPPREDRRSRSPLQPRRSPSPDAPRQRKRPGGGARQGLLDRETLRRKQEERERAEQEEAMRNSQMRGVTDVVRQHYNAVPERGREWRKTESKIKGLRSFNNWVKSSLIQKFSPDETFLLVLDLGCGKGGDLGKWQLAPQAVDLYVGLDPANISIEQARGRYDQMRSGRGQRGRRPPQPIFHAEFYPKDCFGEWLGDIDIVQRVGIDANAGPGGSIMASRYGGGGFDVVTSMFAIHYAFETEEKTRQMLSNVAGCLKKGGRFLGVCPNSDVITSRDGEVEEDERAQWGNDIYRVQFPGPTPEDGVFRPPFGWKYSYFMKEAVEEVPEYVVPWEAFRALTEDYNLELQYRKPFLDIWEDEKNHPELGPLSERMGVRDRTTGALNMTEEEKEAASFYHAYCFYKV</sequence>
<keyword evidence="4 15" id="KW-0489">Methyltransferase</keyword>
<keyword evidence="6 15" id="KW-0808">Transferase</keyword>
<evidence type="ECO:0000313" key="19">
    <source>
        <dbReference type="EMBL" id="CAP80556.1"/>
    </source>
</evidence>
<evidence type="ECO:0000256" key="16">
    <source>
        <dbReference type="PIRSR" id="PIRSR028762-2"/>
    </source>
</evidence>
<dbReference type="InterPro" id="IPR016899">
    <property type="entry name" value="mRNA_G-N7_MeTrfase_euk"/>
</dbReference>
<feature type="site" description="mRNA cap binding" evidence="16">
    <location>
        <position position="417"/>
    </location>
</feature>
<comment type="function">
    <text evidence="1">Responsible for methylating the 5'-cap structure of mRNAs.</text>
</comment>
<dbReference type="PROSITE" id="PS51562">
    <property type="entry name" value="RNA_CAP0_MT"/>
    <property type="match status" value="1"/>
</dbReference>
<dbReference type="Gene3D" id="3.40.50.150">
    <property type="entry name" value="Vaccinia Virus protein VP39"/>
    <property type="match status" value="1"/>
</dbReference>
<accession>B6GZ89</accession>
<feature type="binding site" evidence="16">
    <location>
        <begin position="191"/>
        <end position="192"/>
    </location>
    <ligand>
        <name>mRNA</name>
        <dbReference type="ChEBI" id="CHEBI:33699"/>
    </ligand>
</feature>
<evidence type="ECO:0000256" key="7">
    <source>
        <dbReference type="ARBA" id="ARBA00022691"/>
    </source>
</evidence>
<dbReference type="AlphaFoldDB" id="B6GZ89"/>
<dbReference type="eggNOG" id="KOG1975">
    <property type="taxonomic scope" value="Eukaryota"/>
</dbReference>
<organism evidence="19 20">
    <name type="scientific">Penicillium rubens (strain ATCC 28089 / DSM 1075 / NRRL 1951 / Wisconsin 54-1255)</name>
    <name type="common">Penicillium chrysogenum</name>
    <dbReference type="NCBI Taxonomy" id="500485"/>
    <lineage>
        <taxon>Eukaryota</taxon>
        <taxon>Fungi</taxon>
        <taxon>Dikarya</taxon>
        <taxon>Ascomycota</taxon>
        <taxon>Pezizomycotina</taxon>
        <taxon>Eurotiomycetes</taxon>
        <taxon>Eurotiomycetidae</taxon>
        <taxon>Eurotiales</taxon>
        <taxon>Aspergillaceae</taxon>
        <taxon>Penicillium</taxon>
        <taxon>Penicillium chrysogenum species complex</taxon>
    </lineage>
</organism>
<dbReference type="PIRSF" id="PIRSF028762">
    <property type="entry name" value="ABD1"/>
    <property type="match status" value="1"/>
</dbReference>
<evidence type="ECO:0000256" key="3">
    <source>
        <dbReference type="ARBA" id="ARBA00011926"/>
    </source>
</evidence>
<feature type="site" description="mRNA cap binding" evidence="16">
    <location>
        <position position="485"/>
    </location>
</feature>
<dbReference type="InterPro" id="IPR029063">
    <property type="entry name" value="SAM-dependent_MTases_sf"/>
</dbReference>
<feature type="compositionally biased region" description="Basic residues" evidence="17">
    <location>
        <begin position="57"/>
        <end position="74"/>
    </location>
</feature>
<feature type="site" description="mRNA cap binding" evidence="16">
    <location>
        <position position="218"/>
    </location>
</feature>
<keyword evidence="7 15" id="KW-0949">S-adenosyl-L-methionine</keyword>
<evidence type="ECO:0000256" key="17">
    <source>
        <dbReference type="SAM" id="MobiDB-lite"/>
    </source>
</evidence>
<evidence type="ECO:0000256" key="10">
    <source>
        <dbReference type="ARBA" id="ARBA00023242"/>
    </source>
</evidence>
<feature type="site" description="mRNA cap binding" evidence="16">
    <location>
        <position position="224"/>
    </location>
</feature>
<dbReference type="OMA" id="KPFLEVW"/>
<evidence type="ECO:0000256" key="12">
    <source>
        <dbReference type="ARBA" id="ARBA00033387"/>
    </source>
</evidence>
<keyword evidence="8 15" id="KW-0694">RNA-binding</keyword>
<feature type="compositionally biased region" description="Basic and acidic residues" evidence="17">
    <location>
        <begin position="129"/>
        <end position="151"/>
    </location>
</feature>
<proteinExistence type="inferred from homology"/>
<dbReference type="VEuPathDB" id="FungiDB:PCH_Pc12g09290"/>
<feature type="domain" description="MRNA cap 0 methyltransferase" evidence="18">
    <location>
        <begin position="182"/>
        <end position="493"/>
    </location>
</feature>
<comment type="subcellular location">
    <subcellularLocation>
        <location evidence="2 15">Nucleus</location>
    </subcellularLocation>
</comment>
<protein>
    <recommendedName>
        <fullName evidence="14 15">mRNA cap guanine-N(7) methyltransferase</fullName>
        <ecNumber evidence="3 15">2.1.1.56</ecNumber>
    </recommendedName>
    <alternativeName>
        <fullName evidence="11 15">mRNA (guanine-N(7))-methyltransferase</fullName>
    </alternativeName>
    <alternativeName>
        <fullName evidence="12 15">mRNA cap methyltransferase</fullName>
    </alternativeName>
</protein>
<evidence type="ECO:0000256" key="4">
    <source>
        <dbReference type="ARBA" id="ARBA00022603"/>
    </source>
</evidence>
<dbReference type="PANTHER" id="PTHR12189">
    <property type="entry name" value="MRNA GUANINE-7- METHYLTRANSFERASE"/>
    <property type="match status" value="1"/>
</dbReference>
<feature type="site" description="mRNA cap binding" evidence="16">
    <location>
        <position position="251"/>
    </location>
</feature>
<evidence type="ECO:0000256" key="5">
    <source>
        <dbReference type="ARBA" id="ARBA00022664"/>
    </source>
</evidence>
<evidence type="ECO:0000313" key="20">
    <source>
        <dbReference type="Proteomes" id="UP000000724"/>
    </source>
</evidence>
<keyword evidence="20" id="KW-1185">Reference proteome</keyword>
<dbReference type="BioCyc" id="PCHR:PC12G09290-MONOMER"/>
<reference evidence="19 20" key="1">
    <citation type="journal article" date="2008" name="Nat. Biotechnol.">
        <title>Genome sequencing and analysis of the filamentous fungus Penicillium chrysogenum.</title>
        <authorList>
            <person name="van den Berg M.A."/>
            <person name="Albang R."/>
            <person name="Albermann K."/>
            <person name="Badger J.H."/>
            <person name="Daran J.-M."/>
            <person name="Driessen A.J.M."/>
            <person name="Garcia-Estrada C."/>
            <person name="Fedorova N.D."/>
            <person name="Harris D.M."/>
            <person name="Heijne W.H.M."/>
            <person name="Joardar V.S."/>
            <person name="Kiel J.A.K.W."/>
            <person name="Kovalchuk A."/>
            <person name="Martin J.F."/>
            <person name="Nierman W.C."/>
            <person name="Nijland J.G."/>
            <person name="Pronk J.T."/>
            <person name="Roubos J.A."/>
            <person name="van der Klei I.J."/>
            <person name="van Peij N.N.M.E."/>
            <person name="Veenhuis M."/>
            <person name="von Doehren H."/>
            <person name="Wagner C."/>
            <person name="Wortman J.R."/>
            <person name="Bovenberg R.A.L."/>
        </authorList>
    </citation>
    <scope>NUCLEOTIDE SEQUENCE [LARGE SCALE GENOMIC DNA]</scope>
    <source>
        <strain evidence="20">ATCC 28089 / DSM 1075 / NRRL 1951 / Wisconsin 54-1255</strain>
    </source>
</reference>
<dbReference type="STRING" id="500485.B6GZ89"/>
<feature type="compositionally biased region" description="Polar residues" evidence="17">
    <location>
        <begin position="15"/>
        <end position="33"/>
    </location>
</feature>
<name>B6GZ89_PENRW</name>
<dbReference type="InterPro" id="IPR039753">
    <property type="entry name" value="RG7MT1"/>
</dbReference>
<keyword evidence="10 15" id="KW-0539">Nucleus</keyword>
<dbReference type="GO" id="GO:0004482">
    <property type="term" value="F:mRNA 5'-cap (guanine-N7-)-methyltransferase activity"/>
    <property type="evidence" value="ECO:0007669"/>
    <property type="project" value="UniProtKB-EC"/>
</dbReference>
<dbReference type="HOGENOM" id="CLU_020346_3_1_1"/>
<evidence type="ECO:0000256" key="1">
    <source>
        <dbReference type="ARBA" id="ARBA00003378"/>
    </source>
</evidence>
<evidence type="ECO:0000256" key="14">
    <source>
        <dbReference type="ARBA" id="ARBA00049739"/>
    </source>
</evidence>
<evidence type="ECO:0000256" key="9">
    <source>
        <dbReference type="ARBA" id="ARBA00023042"/>
    </source>
</evidence>
<dbReference type="Proteomes" id="UP000000724">
    <property type="component" value="Contig Pc00c12"/>
</dbReference>
<dbReference type="Pfam" id="PF03291">
    <property type="entry name" value="mRNA_G-N7_MeTrfase"/>
    <property type="match status" value="1"/>
</dbReference>
<dbReference type="GO" id="GO:0005634">
    <property type="term" value="C:nucleus"/>
    <property type="evidence" value="ECO:0007669"/>
    <property type="project" value="UniProtKB-SubCell"/>
</dbReference>
<evidence type="ECO:0000256" key="15">
    <source>
        <dbReference type="PIRNR" id="PIRNR028762"/>
    </source>
</evidence>
<evidence type="ECO:0000256" key="2">
    <source>
        <dbReference type="ARBA" id="ARBA00004123"/>
    </source>
</evidence>
<dbReference type="GO" id="GO:0003723">
    <property type="term" value="F:RNA binding"/>
    <property type="evidence" value="ECO:0007669"/>
    <property type="project" value="UniProtKB-KW"/>
</dbReference>
<dbReference type="SUPFAM" id="SSF53335">
    <property type="entry name" value="S-adenosyl-L-methionine-dependent methyltransferases"/>
    <property type="match status" value="1"/>
</dbReference>
<dbReference type="InterPro" id="IPR004971">
    <property type="entry name" value="mRNA_G-N7_MeTrfase_dom"/>
</dbReference>
<feature type="compositionally biased region" description="Basic and acidic residues" evidence="17">
    <location>
        <begin position="1"/>
        <end position="10"/>
    </location>
</feature>